<gene>
    <name evidence="1" type="ORF">LCGC14_0870720</name>
</gene>
<proteinExistence type="predicted"/>
<name>A0A0F9P4W0_9ZZZZ</name>
<protein>
    <submittedName>
        <fullName evidence="1">Uncharacterized protein</fullName>
    </submittedName>
</protein>
<sequence>MPSNFTNLVVTWFKEDFNYATSKDITNFVQSIPIFTDAGGGEVNEAQIVLSGAFGQFISDEISSETVIEEFDRFRIEVTDLAGNTYDRFFELKPSFLPTQTKAEGTLLTLDLIGTEYHTQQVHFNRAFWFADAFEVAREIGEGYQTNRGSRQPNLVGHDIGYSQGSKFGNGLPKSTVNHYEYGLHPDYVFNYWTDIGDKLGGSVDTGGVLDFFDTSFDTPSIDVINIAIFSQGSRTNDFLDDSSLPTLDKDDTDNVNVGEQEGGINPPTGSLICSWGSPKRGSLPTGHSIYESGIFQFVFRPLFDTNVTYLTDAKVIDNEKHFISIQDNNTGNTPDSSPLFWTQIDMADEFGDTVQYSEWTDGKAQQWINCGSNHTDKPSVTDGITTYLRGEFAPDPGNPPAGTFEFALAPGMFDCNIVINDNNTTDGEGFFRTYVDARATDDTELGLVADIYAYSGQINLFPRGFRILVDGTGTDTFSGTDPIGVVYTNNIAEFDGNGDWFVKYRPANFGSDLDKMQVAVIDDGVVWFWDSSAVQWKIQTGDMAHECFHVYDSLTNTASFDPKPTETDFAEFPDVTKAGGTFGENIDSAITVNVDTDSLIIKNRITEGGNVLPNSSYNQFGTWLCLRFPFSPANTGSASVGDIYGTASPSVNFPGLEPSTLTTQNMDFTSRGNFGYSFAESIDYGQLQSLAGVMKIEAFRGSVDFDGVKEVRVCLFDIVDNVVFADFEVPFVNTFFPFDLPISSFSIYRGRKPVYFSLSGNDIVDLKLPKELSLQNQFEWRNIKLMTMHLTLGYDRFQRYSPEAKGLTENPDFDDTSLIKMTGANLLMSVDDLHFTKPLLAIAGFDTVIRVLSPEFLERTHISLFDQLLNDARAELEKQQFEHTQYDIRTSGSRIFDFRYGDGFFFKSNVLTDREDDSDQPGSKNVKLVVERLEFSITSPGTGIGGLSRRIVGSRRFV</sequence>
<dbReference type="AlphaFoldDB" id="A0A0F9P4W0"/>
<reference evidence="1" key="1">
    <citation type="journal article" date="2015" name="Nature">
        <title>Complex archaea that bridge the gap between prokaryotes and eukaryotes.</title>
        <authorList>
            <person name="Spang A."/>
            <person name="Saw J.H."/>
            <person name="Jorgensen S.L."/>
            <person name="Zaremba-Niedzwiedzka K."/>
            <person name="Martijn J."/>
            <person name="Lind A.E."/>
            <person name="van Eijk R."/>
            <person name="Schleper C."/>
            <person name="Guy L."/>
            <person name="Ettema T.J."/>
        </authorList>
    </citation>
    <scope>NUCLEOTIDE SEQUENCE</scope>
</reference>
<comment type="caution">
    <text evidence="1">The sequence shown here is derived from an EMBL/GenBank/DDBJ whole genome shotgun (WGS) entry which is preliminary data.</text>
</comment>
<evidence type="ECO:0000313" key="1">
    <source>
        <dbReference type="EMBL" id="KKN26840.1"/>
    </source>
</evidence>
<dbReference type="EMBL" id="LAZR01002690">
    <property type="protein sequence ID" value="KKN26840.1"/>
    <property type="molecule type" value="Genomic_DNA"/>
</dbReference>
<accession>A0A0F9P4W0</accession>
<organism evidence="1">
    <name type="scientific">marine sediment metagenome</name>
    <dbReference type="NCBI Taxonomy" id="412755"/>
    <lineage>
        <taxon>unclassified sequences</taxon>
        <taxon>metagenomes</taxon>
        <taxon>ecological metagenomes</taxon>
    </lineage>
</organism>